<keyword evidence="2" id="KW-0472">Membrane</keyword>
<feature type="domain" description="Ig-like" evidence="3">
    <location>
        <begin position="5"/>
        <end position="120"/>
    </location>
</feature>
<feature type="transmembrane region" description="Helical" evidence="2">
    <location>
        <begin position="1207"/>
        <end position="1229"/>
    </location>
</feature>
<organism evidence="4 5">
    <name type="scientific">Oikopleura dioica</name>
    <name type="common">Tunicate</name>
    <dbReference type="NCBI Taxonomy" id="34765"/>
    <lineage>
        <taxon>Eukaryota</taxon>
        <taxon>Metazoa</taxon>
        <taxon>Chordata</taxon>
        <taxon>Tunicata</taxon>
        <taxon>Appendicularia</taxon>
        <taxon>Copelata</taxon>
        <taxon>Oikopleuridae</taxon>
        <taxon>Oikopleura</taxon>
    </lineage>
</organism>
<dbReference type="InterPro" id="IPR007110">
    <property type="entry name" value="Ig-like_dom"/>
</dbReference>
<evidence type="ECO:0000259" key="3">
    <source>
        <dbReference type="PROSITE" id="PS50835"/>
    </source>
</evidence>
<proteinExistence type="predicted"/>
<evidence type="ECO:0000313" key="5">
    <source>
        <dbReference type="Proteomes" id="UP001158576"/>
    </source>
</evidence>
<reference evidence="4 5" key="1">
    <citation type="submission" date="2021-04" db="EMBL/GenBank/DDBJ databases">
        <authorList>
            <person name="Bliznina A."/>
        </authorList>
    </citation>
    <scope>NUCLEOTIDE SEQUENCE [LARGE SCALE GENOMIC DNA]</scope>
</reference>
<keyword evidence="5" id="KW-1185">Reference proteome</keyword>
<gene>
    <name evidence="4" type="ORF">OKIOD_LOCUS6276</name>
</gene>
<feature type="transmembrane region" description="Helical" evidence="2">
    <location>
        <begin position="590"/>
        <end position="610"/>
    </location>
</feature>
<keyword evidence="2" id="KW-0812">Transmembrane</keyword>
<evidence type="ECO:0000313" key="4">
    <source>
        <dbReference type="EMBL" id="CAG5096648.1"/>
    </source>
</evidence>
<sequence length="1326" mass="148279">MKLLPTLAVSAFAADDYWVNNYDESARVPCGQIDSVDDVTHISWFKTSITADNQIGGTEEVAELIRENGDNRKESKIDGFSINDDGSLSIQKAEGSEFTPEDAGFYRCSVNKGSDPVDYSYKFKVNYLLDKNDLTPFVRHKKFGPKGGMEYPEGIHYDIAECESREAGPDAAILRWRALDESGAEISDSSVFSACKGGDDSNFCGKTNDYVMDKKDQRALQTTTLPLAFTADGFGGINSDFDKAHFECVAIYKEARNGILKELPKSTRWPADNKLVRVLHPVKNVEILVNGASVQAGVLDTTYGEPELDCTSDGYDNESDNEVVPSRNDAGANIEFGCKARNGQNEGNWVEKSFIFTQASLSDPTATQSHGGLKVEVTADSSPADAKKGSAVYKCDQLPKKQAKGTKENRDMFEYLEANCVKATPAGDANTHVINPEDNQKPFTVAVSTLEVTDSEGNTETLYNYATLPSGRDGSVPVDQEFPIEAWFENMPFGEPDDQVEAYYYDETQQKLIPIDGEVVDQRETERFHVIVDPQPEDGGKYVLCYDFSNSVDENKYTGATFEDVKNDLHRDHADFCRFYENSFLDTGNLMGLLFIPILLLLALIIYCIWKHCCAKDEGEAEDDTEKCDPDVKEIAGGPEQGPEVQAVERTHSHRLNSDARCDFTNDESPTADETTGFQKIEWSVRTLNGQVPSPERLVIFSENKPKTDIKEAGYDFDRATGDLLVTRAPLTMDDAAFFSCAITHEQGEDFQDTKLLVFSAPPESQRRPDVFKVADQRDNEEFTFHENQLSSQITEIAMCRSGYASPEPEISWVIEDKAGNRIRTIDINTIRSDDFEDFFVDFDNELGKHGTKEVDLPLKIHLSSEFHLHKFKCVVTYQLAGDNHEVVTKSYERHYPPRDVIKVIHPVSSVYLVKDDEELGDVLDISGSDVQNIACKANGYDPGQESHVTMIPSLSELEKEIIKCSSSKRRVCRMTITCAAKNSLNDEEPKEANSNDQLEVTWYPASPNEKLSGGSLVKKLERSKSEINAEPSGRVFLSPNERYVAVVSIPGESYKKAEFFVPVLEIQKAGGKPTIEDGKEGVGGKWLAVENPFSGHRVGANSIIFFKWHQNAHKFTRLDDSSEEKLTNGVNRLGVDPPLASRFVKDPIGGEYIACYDIFHDADKTIMNRSFRIFEAAAEEVHRTLNSQDSEFNQCRFYRVKEQEGYWWLWIIIIVLLLISIAIGAIYLRIRSEQEQDEDTYSKIEEPLEGPSVIAVQTETAADTRAEFTYRVNIIPIDQETIPEGPTSHPPITCSSESEVEESEEEEQNCDLGEQAPMLRMRGNE</sequence>
<evidence type="ECO:0000256" key="1">
    <source>
        <dbReference type="SAM" id="MobiDB-lite"/>
    </source>
</evidence>
<accession>A0ABN7SEJ6</accession>
<dbReference type="PROSITE" id="PS50835">
    <property type="entry name" value="IG_LIKE"/>
    <property type="match status" value="1"/>
</dbReference>
<dbReference type="Proteomes" id="UP001158576">
    <property type="component" value="Chromosome XSR"/>
</dbReference>
<dbReference type="EMBL" id="OU015569">
    <property type="protein sequence ID" value="CAG5096648.1"/>
    <property type="molecule type" value="Genomic_DNA"/>
</dbReference>
<feature type="compositionally biased region" description="Acidic residues" evidence="1">
    <location>
        <begin position="1299"/>
        <end position="1310"/>
    </location>
</feature>
<keyword evidence="2" id="KW-1133">Transmembrane helix</keyword>
<evidence type="ECO:0000256" key="2">
    <source>
        <dbReference type="SAM" id="Phobius"/>
    </source>
</evidence>
<protein>
    <submittedName>
        <fullName evidence="4">Oidioi.mRNA.OKI2018_I69.XSR.g14718.t1.cds</fullName>
    </submittedName>
</protein>
<feature type="region of interest" description="Disordered" evidence="1">
    <location>
        <begin position="1281"/>
        <end position="1326"/>
    </location>
</feature>
<name>A0ABN7SEJ6_OIKDI</name>